<keyword evidence="4 8" id="KW-0812">Transmembrane</keyword>
<feature type="transmembrane region" description="Helical" evidence="8">
    <location>
        <begin position="160"/>
        <end position="178"/>
    </location>
</feature>
<dbReference type="NCBIfam" id="TIGR00879">
    <property type="entry name" value="SP"/>
    <property type="match status" value="1"/>
</dbReference>
<dbReference type="GO" id="GO:0022857">
    <property type="term" value="F:transmembrane transporter activity"/>
    <property type="evidence" value="ECO:0000318"/>
    <property type="project" value="GO_Central"/>
</dbReference>
<evidence type="ECO:0000313" key="11">
    <source>
        <dbReference type="Proteomes" id="UP000036987"/>
    </source>
</evidence>
<evidence type="ECO:0000256" key="7">
    <source>
        <dbReference type="RuleBase" id="RU003346"/>
    </source>
</evidence>
<dbReference type="GO" id="GO:0055085">
    <property type="term" value="P:transmembrane transport"/>
    <property type="evidence" value="ECO:0000318"/>
    <property type="project" value="GO_Central"/>
</dbReference>
<dbReference type="GO" id="GO:0051119">
    <property type="term" value="F:sugar transmembrane transporter activity"/>
    <property type="evidence" value="ECO:0007669"/>
    <property type="project" value="InterPro"/>
</dbReference>
<feature type="transmembrane region" description="Helical" evidence="8">
    <location>
        <begin position="363"/>
        <end position="387"/>
    </location>
</feature>
<feature type="domain" description="Major facilitator superfamily (MFS) profile" evidence="9">
    <location>
        <begin position="25"/>
        <end position="450"/>
    </location>
</feature>
<evidence type="ECO:0000256" key="4">
    <source>
        <dbReference type="ARBA" id="ARBA00022692"/>
    </source>
</evidence>
<dbReference type="Proteomes" id="UP000036987">
    <property type="component" value="Unassembled WGS sequence"/>
</dbReference>
<comment type="caution">
    <text evidence="10">The sequence shown here is derived from an EMBL/GenBank/DDBJ whole genome shotgun (WGS) entry which is preliminary data.</text>
</comment>
<dbReference type="PRINTS" id="PR00171">
    <property type="entry name" value="SUGRTRNSPORT"/>
</dbReference>
<dbReference type="FunFam" id="1.20.1250.20:FF:000043">
    <property type="entry name" value="sugar transporter ERD6-like 6"/>
    <property type="match status" value="1"/>
</dbReference>
<evidence type="ECO:0000256" key="8">
    <source>
        <dbReference type="SAM" id="Phobius"/>
    </source>
</evidence>
<organism evidence="10 11">
    <name type="scientific">Zostera marina</name>
    <name type="common">Eelgrass</name>
    <dbReference type="NCBI Taxonomy" id="29655"/>
    <lineage>
        <taxon>Eukaryota</taxon>
        <taxon>Viridiplantae</taxon>
        <taxon>Streptophyta</taxon>
        <taxon>Embryophyta</taxon>
        <taxon>Tracheophyta</taxon>
        <taxon>Spermatophyta</taxon>
        <taxon>Magnoliopsida</taxon>
        <taxon>Liliopsida</taxon>
        <taxon>Zosteraceae</taxon>
        <taxon>Zostera</taxon>
    </lineage>
</organism>
<dbReference type="InterPro" id="IPR003663">
    <property type="entry name" value="Sugar/inositol_transpt"/>
</dbReference>
<dbReference type="EMBL" id="LFYR01000647">
    <property type="protein sequence ID" value="KMZ71928.1"/>
    <property type="molecule type" value="Genomic_DNA"/>
</dbReference>
<feature type="transmembrane region" description="Helical" evidence="8">
    <location>
        <begin position="425"/>
        <end position="443"/>
    </location>
</feature>
<feature type="transmembrane region" description="Helical" evidence="8">
    <location>
        <begin position="102"/>
        <end position="122"/>
    </location>
</feature>
<dbReference type="PROSITE" id="PS50850">
    <property type="entry name" value="MFS"/>
    <property type="match status" value="1"/>
</dbReference>
<evidence type="ECO:0000256" key="1">
    <source>
        <dbReference type="ARBA" id="ARBA00004141"/>
    </source>
</evidence>
<dbReference type="AlphaFoldDB" id="A0A0K9PS85"/>
<dbReference type="CDD" id="cd17358">
    <property type="entry name" value="MFS_GLUT6_8_Class3_like"/>
    <property type="match status" value="1"/>
</dbReference>
<accession>A0A0K9PS85</accession>
<reference evidence="11" key="1">
    <citation type="journal article" date="2016" name="Nature">
        <title>The genome of the seagrass Zostera marina reveals angiosperm adaptation to the sea.</title>
        <authorList>
            <person name="Olsen J.L."/>
            <person name="Rouze P."/>
            <person name="Verhelst B."/>
            <person name="Lin Y.-C."/>
            <person name="Bayer T."/>
            <person name="Collen J."/>
            <person name="Dattolo E."/>
            <person name="De Paoli E."/>
            <person name="Dittami S."/>
            <person name="Maumus F."/>
            <person name="Michel G."/>
            <person name="Kersting A."/>
            <person name="Lauritano C."/>
            <person name="Lohaus R."/>
            <person name="Toepel M."/>
            <person name="Tonon T."/>
            <person name="Vanneste K."/>
            <person name="Amirebrahimi M."/>
            <person name="Brakel J."/>
            <person name="Bostroem C."/>
            <person name="Chovatia M."/>
            <person name="Grimwood J."/>
            <person name="Jenkins J.W."/>
            <person name="Jueterbock A."/>
            <person name="Mraz A."/>
            <person name="Stam W.T."/>
            <person name="Tice H."/>
            <person name="Bornberg-Bauer E."/>
            <person name="Green P.J."/>
            <person name="Pearson G.A."/>
            <person name="Procaccini G."/>
            <person name="Duarte C.M."/>
            <person name="Schmutz J."/>
            <person name="Reusch T.B.H."/>
            <person name="Van de Peer Y."/>
        </authorList>
    </citation>
    <scope>NUCLEOTIDE SEQUENCE [LARGE SCALE GENOMIC DNA]</scope>
    <source>
        <strain evidence="11">cv. Finnish</strain>
    </source>
</reference>
<feature type="transmembrane region" description="Helical" evidence="8">
    <location>
        <begin position="329"/>
        <end position="351"/>
    </location>
</feature>
<keyword evidence="5 8" id="KW-1133">Transmembrane helix</keyword>
<dbReference type="InterPro" id="IPR005828">
    <property type="entry name" value="MFS_sugar_transport-like"/>
</dbReference>
<dbReference type="PANTHER" id="PTHR48021:SF21">
    <property type="entry name" value="SUGAR TRANSPORTER ERD6-LIKE 8"/>
    <property type="match status" value="1"/>
</dbReference>
<protein>
    <submittedName>
        <fullName evidence="10">Sugar transporter ERD6-like 16</fullName>
    </submittedName>
</protein>
<feature type="transmembrane region" description="Helical" evidence="8">
    <location>
        <begin position="128"/>
        <end position="148"/>
    </location>
</feature>
<dbReference type="InterPro" id="IPR005829">
    <property type="entry name" value="Sugar_transporter_CS"/>
</dbReference>
<keyword evidence="7" id="KW-0813">Transport</keyword>
<evidence type="ECO:0000256" key="5">
    <source>
        <dbReference type="ARBA" id="ARBA00022989"/>
    </source>
</evidence>
<dbReference type="GO" id="GO:0016020">
    <property type="term" value="C:membrane"/>
    <property type="evidence" value="ECO:0000318"/>
    <property type="project" value="GO_Central"/>
</dbReference>
<dbReference type="InterPro" id="IPR050549">
    <property type="entry name" value="MFS_Trehalose_Transporter"/>
</dbReference>
<feature type="transmembrane region" description="Helical" evidence="8">
    <location>
        <begin position="77"/>
        <end position="95"/>
    </location>
</feature>
<dbReference type="STRING" id="29655.A0A0K9PS85"/>
<keyword evidence="6 8" id="KW-0472">Membrane</keyword>
<dbReference type="Pfam" id="PF00083">
    <property type="entry name" value="Sugar_tr"/>
    <property type="match status" value="1"/>
</dbReference>
<dbReference type="OrthoDB" id="6133115at2759"/>
<dbReference type="OMA" id="GSWCAIA"/>
<evidence type="ECO:0000256" key="2">
    <source>
        <dbReference type="ARBA" id="ARBA00010992"/>
    </source>
</evidence>
<evidence type="ECO:0000313" key="10">
    <source>
        <dbReference type="EMBL" id="KMZ71928.1"/>
    </source>
</evidence>
<feature type="transmembrane region" description="Helical" evidence="8">
    <location>
        <begin position="34"/>
        <end position="57"/>
    </location>
</feature>
<gene>
    <name evidence="10" type="ORF">ZOSMA_171G00050</name>
</gene>
<feature type="transmembrane region" description="Helical" evidence="8">
    <location>
        <begin position="300"/>
        <end position="322"/>
    </location>
</feature>
<dbReference type="InterPro" id="IPR020846">
    <property type="entry name" value="MFS_dom"/>
</dbReference>
<dbReference type="PANTHER" id="PTHR48021">
    <property type="match status" value="1"/>
</dbReference>
<evidence type="ECO:0000256" key="6">
    <source>
        <dbReference type="ARBA" id="ARBA00023136"/>
    </source>
</evidence>
<dbReference type="InterPro" id="IPR036259">
    <property type="entry name" value="MFS_trans_sf"/>
</dbReference>
<evidence type="ECO:0000256" key="3">
    <source>
        <dbReference type="ARBA" id="ARBA00022597"/>
    </source>
</evidence>
<feature type="transmembrane region" description="Helical" evidence="8">
    <location>
        <begin position="265"/>
        <end position="288"/>
    </location>
</feature>
<feature type="transmembrane region" description="Helical" evidence="8">
    <location>
        <begin position="399"/>
        <end position="419"/>
    </location>
</feature>
<feature type="transmembrane region" description="Helical" evidence="8">
    <location>
        <begin position="184"/>
        <end position="202"/>
    </location>
</feature>
<keyword evidence="11" id="KW-1185">Reference proteome</keyword>
<keyword evidence="3 10" id="KW-0762">Sugar transport</keyword>
<proteinExistence type="inferred from homology"/>
<dbReference type="Gene3D" id="1.20.1250.20">
    <property type="entry name" value="MFS general substrate transporter like domains"/>
    <property type="match status" value="1"/>
</dbReference>
<comment type="subcellular location">
    <subcellularLocation>
        <location evidence="1">Membrane</location>
        <topology evidence="1">Multi-pass membrane protein</topology>
    </subcellularLocation>
</comment>
<name>A0A0K9PS85_ZOSMR</name>
<dbReference type="SUPFAM" id="SSF103473">
    <property type="entry name" value="MFS general substrate transporter"/>
    <property type="match status" value="1"/>
</dbReference>
<dbReference type="InterPro" id="IPR044775">
    <property type="entry name" value="MFS_ERD6/Tret1-like"/>
</dbReference>
<comment type="similarity">
    <text evidence="2 7">Belongs to the major facilitator superfamily. Sugar transporter (TC 2.A.1.1) family.</text>
</comment>
<dbReference type="PROSITE" id="PS00217">
    <property type="entry name" value="SUGAR_TRANSPORT_2"/>
    <property type="match status" value="1"/>
</dbReference>
<evidence type="ECO:0000259" key="9">
    <source>
        <dbReference type="PROSITE" id="PS50850"/>
    </source>
</evidence>
<sequence length="463" mass="50539">MRKEQRDETSDCSRVTEPLIEKDDIGRITEGSTFISLLSTGVAVLGSFQIGLCIGYTSPTQLRIVDEFDLSLSEFSLFGSFLTIGAMIGAITCFGRKGAMGFSSIICLLGWFAICFSQSSIWLHLGRLFNGFGMGVFSYVVPVFIAEISSANLRGTFTTINEVMLCIGKASIYIIGLFVTWRELTILGIIPCLILLFGLFFIPDSPRWLAKVGNIDMCAASLQRLRGKNADISDELVEIQEYIQTINTLPRAGFMDLFQKQYSRTLLIGVGLMLLQQFGGVNGISFYASETFVSAGFSSGSLGMIALGVIQVPFTIIGSLLMDKTGRRSLLMISALGSCLGTFLTGLSFFFTGQSIFLDWAPMLALVGIVVYIGSFAVGMGGIPWVIMSEIFSINIKGIGGSMVTLSSWGASWIVTFSFNFLMDWSTFFIFSAVSAIGILFIFKMVPETKGRTLEEIQIELNS</sequence>